<comment type="similarity">
    <text evidence="2">Belongs to the transglutaminase superfamily. Transglutaminase family.</text>
</comment>
<sequence length="717" mass="80545">MTEEVKMSFFKEVELKIESNNAKHRTNEITNKELIVRRGEPFTVFLKLTESFHADRHPLTVVALTGVQPCEERGTISYFGIPDNVQRSTSAKAVWKIKLKKESYPKKGILHLAITPAADTPIGEFILTIKYKDEETLLAIATVLFNPWCADDSVFLPLEEERQEYVMNEQGIIYRGSAMYHFPLSWDFGQFEDDMVRICMKILDRSVKHIEDPAADRGDRCDPIYVSRVVSAMINSTDDSGVLEGSWGSSFEGGFSPSHWNGSHAILKGWFNRDCHPVKYGQCWVFAGVMCSVMRLLGIPCRVVTNFESAHDTNKNLIIDTYHADYGVAEKDSPDSVWNFHVWVEGWMKRPDLAENGKYDGWQVVDPTPQEASNGLYCCGPASVKAIRNGFVDLKYDAPFVYAEVNADCIDWLVKADGSKKQIFSDTKRVGAALVTKCVGSNKKKYITKKYKFKEGSKKERAAFKYAVLELEEGDEVEEDSEDDDTSGGTDEETPDVIIPPSPLTMRFEEVAKPKNGEDVNLRLVLHSESSFARPLSIAISVQVMRHNGTPAVNLQKDVKEETLQPGKDLTIPILIPFLAYHKPMLEGESMKVSAMVTDLKEPGNVYLAEDDIVLIEPPIIIQVDSSEVKFHKNVKVAVIFKNPANEILTDCKLTLSGSGLLRDETITKLPDLPPKCQFRIGVHFIPYRKGKKTLLVDLDCKTFRDIKGTCTVNVTD</sequence>
<feature type="domain" description="Transglutaminase-like" evidence="9">
    <location>
        <begin position="275"/>
        <end position="369"/>
    </location>
</feature>
<accession>A0AAV6QQQ2</accession>
<dbReference type="InterPro" id="IPR050779">
    <property type="entry name" value="Transglutaminase"/>
</dbReference>
<dbReference type="FunFam" id="3.90.260.10:FF:000001">
    <property type="entry name" value="Protein-glutamine gamma-glutamyltransferase 2"/>
    <property type="match status" value="1"/>
</dbReference>
<dbReference type="FunFam" id="2.60.40.10:FF:000090">
    <property type="entry name" value="Protein-glutamine gamma-glutamyltransferase 2"/>
    <property type="match status" value="1"/>
</dbReference>
<dbReference type="EC" id="2.3.2.13" evidence="7"/>
<feature type="compositionally biased region" description="Acidic residues" evidence="8">
    <location>
        <begin position="473"/>
        <end position="495"/>
    </location>
</feature>
<keyword evidence="6" id="KW-0012">Acyltransferase</keyword>
<evidence type="ECO:0000313" key="11">
    <source>
        <dbReference type="Proteomes" id="UP000693946"/>
    </source>
</evidence>
<evidence type="ECO:0000256" key="7">
    <source>
        <dbReference type="ARBA" id="ARBA00024222"/>
    </source>
</evidence>
<dbReference type="Pfam" id="PF00927">
    <property type="entry name" value="Transglut_C"/>
    <property type="match status" value="2"/>
</dbReference>
<protein>
    <recommendedName>
        <fullName evidence="7">protein-glutamine gamma-glutamyltransferase</fullName>
        <ecNumber evidence="7">2.3.2.13</ecNumber>
    </recommendedName>
</protein>
<name>A0AAV6QQQ2_SOLSE</name>
<dbReference type="PANTHER" id="PTHR11590">
    <property type="entry name" value="PROTEIN-GLUTAMINE GAMMA-GLUTAMYLTRANSFERASE"/>
    <property type="match status" value="1"/>
</dbReference>
<dbReference type="AlphaFoldDB" id="A0AAV6QQQ2"/>
<comment type="cofactor">
    <cofactor evidence="1">
        <name>Ca(2+)</name>
        <dbReference type="ChEBI" id="CHEBI:29108"/>
    </cofactor>
</comment>
<evidence type="ECO:0000256" key="2">
    <source>
        <dbReference type="ARBA" id="ARBA00005968"/>
    </source>
</evidence>
<gene>
    <name evidence="10" type="ORF">JOB18_049498</name>
</gene>
<dbReference type="InterPro" id="IPR002931">
    <property type="entry name" value="Transglutaminase-like"/>
</dbReference>
<organism evidence="10 11">
    <name type="scientific">Solea senegalensis</name>
    <name type="common">Senegalese sole</name>
    <dbReference type="NCBI Taxonomy" id="28829"/>
    <lineage>
        <taxon>Eukaryota</taxon>
        <taxon>Metazoa</taxon>
        <taxon>Chordata</taxon>
        <taxon>Craniata</taxon>
        <taxon>Vertebrata</taxon>
        <taxon>Euteleostomi</taxon>
        <taxon>Actinopterygii</taxon>
        <taxon>Neopterygii</taxon>
        <taxon>Teleostei</taxon>
        <taxon>Neoteleostei</taxon>
        <taxon>Acanthomorphata</taxon>
        <taxon>Carangaria</taxon>
        <taxon>Pleuronectiformes</taxon>
        <taxon>Pleuronectoidei</taxon>
        <taxon>Soleidae</taxon>
        <taxon>Solea</taxon>
    </lineage>
</organism>
<evidence type="ECO:0000256" key="3">
    <source>
        <dbReference type="ARBA" id="ARBA00022679"/>
    </source>
</evidence>
<dbReference type="InterPro" id="IPR001102">
    <property type="entry name" value="Transglutaminase_N"/>
</dbReference>
<evidence type="ECO:0000256" key="1">
    <source>
        <dbReference type="ARBA" id="ARBA00001913"/>
    </source>
</evidence>
<dbReference type="PIRSF" id="PIRSF000459">
    <property type="entry name" value="TGM_EBP42"/>
    <property type="match status" value="1"/>
</dbReference>
<proteinExistence type="inferred from homology"/>
<evidence type="ECO:0000259" key="9">
    <source>
        <dbReference type="SMART" id="SM00460"/>
    </source>
</evidence>
<dbReference type="SMART" id="SM00460">
    <property type="entry name" value="TGc"/>
    <property type="match status" value="1"/>
</dbReference>
<dbReference type="Pfam" id="PF00868">
    <property type="entry name" value="Transglut_N"/>
    <property type="match status" value="1"/>
</dbReference>
<keyword evidence="4" id="KW-0479">Metal-binding</keyword>
<keyword evidence="11" id="KW-1185">Reference proteome</keyword>
<dbReference type="GO" id="GO:0003810">
    <property type="term" value="F:protein-glutamine gamma-glutamyltransferase activity"/>
    <property type="evidence" value="ECO:0007669"/>
    <property type="project" value="UniProtKB-EC"/>
</dbReference>
<dbReference type="InterPro" id="IPR008958">
    <property type="entry name" value="Transglutaminase_C"/>
</dbReference>
<reference evidence="10 11" key="1">
    <citation type="journal article" date="2021" name="Sci. Rep.">
        <title>Chromosome anchoring in Senegalese sole (Solea senegalensis) reveals sex-associated markers and genome rearrangements in flatfish.</title>
        <authorList>
            <person name="Guerrero-Cozar I."/>
            <person name="Gomez-Garrido J."/>
            <person name="Berbel C."/>
            <person name="Martinez-Blanch J.F."/>
            <person name="Alioto T."/>
            <person name="Claros M.G."/>
            <person name="Gagnaire P.A."/>
            <person name="Manchado M."/>
        </authorList>
    </citation>
    <scope>NUCLEOTIDE SEQUENCE [LARGE SCALE GENOMIC DNA]</scope>
    <source>
        <strain evidence="10">Sse05_10M</strain>
    </source>
</reference>
<comment type="caution">
    <text evidence="10">The sequence shown here is derived from an EMBL/GenBank/DDBJ whole genome shotgun (WGS) entry which is preliminary data.</text>
</comment>
<evidence type="ECO:0000256" key="4">
    <source>
        <dbReference type="ARBA" id="ARBA00022723"/>
    </source>
</evidence>
<evidence type="ECO:0000256" key="6">
    <source>
        <dbReference type="ARBA" id="ARBA00023315"/>
    </source>
</evidence>
<evidence type="ECO:0000256" key="5">
    <source>
        <dbReference type="ARBA" id="ARBA00022837"/>
    </source>
</evidence>
<dbReference type="Proteomes" id="UP000693946">
    <property type="component" value="Linkage Group LG4"/>
</dbReference>
<keyword evidence="5" id="KW-0106">Calcium</keyword>
<evidence type="ECO:0000313" key="10">
    <source>
        <dbReference type="EMBL" id="KAG7495423.1"/>
    </source>
</evidence>
<evidence type="ECO:0000256" key="8">
    <source>
        <dbReference type="SAM" id="MobiDB-lite"/>
    </source>
</evidence>
<feature type="region of interest" description="Disordered" evidence="8">
    <location>
        <begin position="473"/>
        <end position="499"/>
    </location>
</feature>
<dbReference type="InterPro" id="IPR023608">
    <property type="entry name" value="Transglutaminase_animal"/>
</dbReference>
<dbReference type="PANTHER" id="PTHR11590:SF81">
    <property type="entry name" value="PROTEIN-GLUTAMINE GAMMA-GLUTAMYLTRANSFERASE K-LIKE ISOFORM X4"/>
    <property type="match status" value="1"/>
</dbReference>
<keyword evidence="3" id="KW-0808">Transferase</keyword>
<dbReference type="Pfam" id="PF01841">
    <property type="entry name" value="Transglut_core"/>
    <property type="match status" value="1"/>
</dbReference>
<dbReference type="GO" id="GO:0046872">
    <property type="term" value="F:metal ion binding"/>
    <property type="evidence" value="ECO:0007669"/>
    <property type="project" value="UniProtKB-KW"/>
</dbReference>
<dbReference type="EMBL" id="JAGKHQ010000016">
    <property type="protein sequence ID" value="KAG7495423.1"/>
    <property type="molecule type" value="Genomic_DNA"/>
</dbReference>